<gene>
    <name evidence="1" type="ORF">METZ01_LOCUS239860</name>
</gene>
<dbReference type="EMBL" id="UINC01061437">
    <property type="protein sequence ID" value="SVB87006.1"/>
    <property type="molecule type" value="Genomic_DNA"/>
</dbReference>
<reference evidence="1" key="1">
    <citation type="submission" date="2018-05" db="EMBL/GenBank/DDBJ databases">
        <authorList>
            <person name="Lanie J.A."/>
            <person name="Ng W.-L."/>
            <person name="Kazmierczak K.M."/>
            <person name="Andrzejewski T.M."/>
            <person name="Davidsen T.M."/>
            <person name="Wayne K.J."/>
            <person name="Tettelin H."/>
            <person name="Glass J.I."/>
            <person name="Rusch D."/>
            <person name="Podicherti R."/>
            <person name="Tsui H.-C.T."/>
            <person name="Winkler M.E."/>
        </authorList>
    </citation>
    <scope>NUCLEOTIDE SEQUENCE</scope>
</reference>
<sequence>MTYSYPLKGKAYMELVPKSMRRRLGDRLFYSTSDRGRFVDMVKFMGVWVEPKFWLFIGWNNPCGSEYRIVQQRLLTHRCEPA</sequence>
<protein>
    <submittedName>
        <fullName evidence="1">Uncharacterized protein</fullName>
    </submittedName>
</protein>
<name>A0A382HI89_9ZZZZ</name>
<organism evidence="1">
    <name type="scientific">marine metagenome</name>
    <dbReference type="NCBI Taxonomy" id="408172"/>
    <lineage>
        <taxon>unclassified sequences</taxon>
        <taxon>metagenomes</taxon>
        <taxon>ecological metagenomes</taxon>
    </lineage>
</organism>
<accession>A0A382HI89</accession>
<evidence type="ECO:0000313" key="1">
    <source>
        <dbReference type="EMBL" id="SVB87006.1"/>
    </source>
</evidence>
<dbReference type="AlphaFoldDB" id="A0A382HI89"/>
<proteinExistence type="predicted"/>